<proteinExistence type="predicted"/>
<sequence>MKKRELIYSVILFFTVIQCILLFNNRKLTEINKNETLETSITEVKNAKYIKEIENEFNLIKNIEILNYSKEDNKWRIKAEVSGKKDEIQYALNSLSSYNVENYNLKYSNEKIFLELDLVNK</sequence>
<evidence type="ECO:0000256" key="1">
    <source>
        <dbReference type="SAM" id="Phobius"/>
    </source>
</evidence>
<dbReference type="EMBL" id="CACRTO010000047">
    <property type="protein sequence ID" value="VYU62634.1"/>
    <property type="molecule type" value="Genomic_DNA"/>
</dbReference>
<keyword evidence="1" id="KW-0472">Membrane</keyword>
<keyword evidence="1" id="KW-1133">Transmembrane helix</keyword>
<reference evidence="2" key="1">
    <citation type="submission" date="2019-11" db="EMBL/GenBank/DDBJ databases">
        <authorList>
            <person name="Feng L."/>
        </authorList>
    </citation>
    <scope>NUCLEOTIDE SEQUENCE</scope>
    <source>
        <strain evidence="2">CTertiumLFYP3</strain>
    </source>
</reference>
<name>A0A6N3GDY2_9CLOT</name>
<accession>A0A6N3GDY2</accession>
<feature type="transmembrane region" description="Helical" evidence="1">
    <location>
        <begin position="6"/>
        <end position="23"/>
    </location>
</feature>
<protein>
    <submittedName>
        <fullName evidence="2">Uncharacterized protein</fullName>
    </submittedName>
</protein>
<evidence type="ECO:0000313" key="2">
    <source>
        <dbReference type="EMBL" id="VYU62634.1"/>
    </source>
</evidence>
<dbReference type="AlphaFoldDB" id="A0A6N3GDY2"/>
<organism evidence="2">
    <name type="scientific">Clostridium tertium</name>
    <dbReference type="NCBI Taxonomy" id="1559"/>
    <lineage>
        <taxon>Bacteria</taxon>
        <taxon>Bacillati</taxon>
        <taxon>Bacillota</taxon>
        <taxon>Clostridia</taxon>
        <taxon>Eubacteriales</taxon>
        <taxon>Clostridiaceae</taxon>
        <taxon>Clostridium</taxon>
    </lineage>
</organism>
<gene>
    <name evidence="2" type="ORF">CTLFYP3_03188</name>
</gene>
<dbReference type="RefSeq" id="WP_156627639.1">
    <property type="nucleotide sequence ID" value="NZ_CACRTO010000047.1"/>
</dbReference>
<keyword evidence="1" id="KW-0812">Transmembrane</keyword>